<organism evidence="5 6">
    <name type="scientific">Fulvimarina manganoxydans</name>
    <dbReference type="NCBI Taxonomy" id="937218"/>
    <lineage>
        <taxon>Bacteria</taxon>
        <taxon>Pseudomonadati</taxon>
        <taxon>Pseudomonadota</taxon>
        <taxon>Alphaproteobacteria</taxon>
        <taxon>Hyphomicrobiales</taxon>
        <taxon>Aurantimonadaceae</taxon>
        <taxon>Fulvimarina</taxon>
    </lineage>
</organism>
<gene>
    <name evidence="5" type="ORF">SAMN06297251_11871</name>
</gene>
<keyword evidence="6" id="KW-1185">Reference proteome</keyword>
<proteinExistence type="inferred from homology"/>
<dbReference type="CDD" id="cd06312">
    <property type="entry name" value="PBP1_ABC_sugar_binding-like"/>
    <property type="match status" value="1"/>
</dbReference>
<protein>
    <submittedName>
        <fullName evidence="5">Monosaccharide ABC transporter substrate-binding protein, CUT2 family</fullName>
    </submittedName>
</protein>
<dbReference type="RefSeq" id="WP_084411717.1">
    <property type="nucleotide sequence ID" value="NZ_FWXR01000018.1"/>
</dbReference>
<dbReference type="STRING" id="937218.SAMN06297251_11871"/>
<dbReference type="Proteomes" id="UP000192656">
    <property type="component" value="Unassembled WGS sequence"/>
</dbReference>
<feature type="domain" description="Periplasmic binding protein" evidence="4">
    <location>
        <begin position="33"/>
        <end position="280"/>
    </location>
</feature>
<sequence length="317" mass="33697">MMKSLLCATALGLAASTLPFAASAQDNGGEQFVLISHAPDSDSWWNTIRNAIKLAADELDVTVDYRNPPTGDLADMARIVEQATASNPDGIIVTIADFDVLSGPIRAAVDQGIPVITINSGTAEQSKELGALMHVGQPEFEAGRLAGERAKKEGASHFVCVNHYITNPASVERCRGFAEGLGVEFGNQMIDAGQDPGQIQNTVSAYLSANPDTDAILTLGPTSAHPTIRAVQEQGLGGDQTVFATFDLSGEIAQAIRDDIVDFAIDQQPFLQGYLPVVFLTNYDRYGVIPSNDVNSGPGFITKDNLDQVEALAGQYR</sequence>
<comment type="similarity">
    <text evidence="2">Belongs to the bacterial solute-binding protein 2 family.</text>
</comment>
<reference evidence="5 6" key="1">
    <citation type="submission" date="2017-04" db="EMBL/GenBank/DDBJ databases">
        <authorList>
            <person name="Afonso C.L."/>
            <person name="Miller P.J."/>
            <person name="Scott M.A."/>
            <person name="Spackman E."/>
            <person name="Goraichik I."/>
            <person name="Dimitrov K.M."/>
            <person name="Suarez D.L."/>
            <person name="Swayne D.E."/>
        </authorList>
    </citation>
    <scope>NUCLEOTIDE SEQUENCE [LARGE SCALE GENOMIC DNA]</scope>
    <source>
        <strain evidence="5 6">CGMCC 1.10972</strain>
    </source>
</reference>
<evidence type="ECO:0000256" key="2">
    <source>
        <dbReference type="ARBA" id="ARBA00007639"/>
    </source>
</evidence>
<evidence type="ECO:0000259" key="4">
    <source>
        <dbReference type="Pfam" id="PF13407"/>
    </source>
</evidence>
<name>A0A1W2DWD5_9HYPH</name>
<keyword evidence="3" id="KW-0732">Signal</keyword>
<dbReference type="Pfam" id="PF13407">
    <property type="entry name" value="Peripla_BP_4"/>
    <property type="match status" value="1"/>
</dbReference>
<accession>A0A1W2DWD5</accession>
<feature type="chain" id="PRO_5013184605" evidence="3">
    <location>
        <begin position="25"/>
        <end position="317"/>
    </location>
</feature>
<dbReference type="GO" id="GO:0030288">
    <property type="term" value="C:outer membrane-bounded periplasmic space"/>
    <property type="evidence" value="ECO:0007669"/>
    <property type="project" value="TreeGrafter"/>
</dbReference>
<dbReference type="PANTHER" id="PTHR30036:SF7">
    <property type="entry name" value="ABC TRANSPORTER PERIPLASMIC-BINDING PROTEIN YPHF"/>
    <property type="match status" value="1"/>
</dbReference>
<dbReference type="OrthoDB" id="257716at2"/>
<feature type="signal peptide" evidence="3">
    <location>
        <begin position="1"/>
        <end position="24"/>
    </location>
</feature>
<dbReference type="InterPro" id="IPR028082">
    <property type="entry name" value="Peripla_BP_I"/>
</dbReference>
<dbReference type="GO" id="GO:0030246">
    <property type="term" value="F:carbohydrate binding"/>
    <property type="evidence" value="ECO:0007669"/>
    <property type="project" value="TreeGrafter"/>
</dbReference>
<dbReference type="Gene3D" id="3.40.50.2300">
    <property type="match status" value="2"/>
</dbReference>
<evidence type="ECO:0000313" key="5">
    <source>
        <dbReference type="EMBL" id="SMD01865.1"/>
    </source>
</evidence>
<dbReference type="SUPFAM" id="SSF53822">
    <property type="entry name" value="Periplasmic binding protein-like I"/>
    <property type="match status" value="1"/>
</dbReference>
<dbReference type="AlphaFoldDB" id="A0A1W2DWD5"/>
<dbReference type="PANTHER" id="PTHR30036">
    <property type="entry name" value="D-XYLOSE-BINDING PERIPLASMIC PROTEIN"/>
    <property type="match status" value="1"/>
</dbReference>
<evidence type="ECO:0000256" key="1">
    <source>
        <dbReference type="ARBA" id="ARBA00004418"/>
    </source>
</evidence>
<dbReference type="InterPro" id="IPR025997">
    <property type="entry name" value="SBP_2_dom"/>
</dbReference>
<dbReference type="InterPro" id="IPR050555">
    <property type="entry name" value="Bact_Solute-Bind_Prot2"/>
</dbReference>
<evidence type="ECO:0000313" key="6">
    <source>
        <dbReference type="Proteomes" id="UP000192656"/>
    </source>
</evidence>
<dbReference type="EMBL" id="FWXR01000018">
    <property type="protein sequence ID" value="SMD01865.1"/>
    <property type="molecule type" value="Genomic_DNA"/>
</dbReference>
<evidence type="ECO:0000256" key="3">
    <source>
        <dbReference type="SAM" id="SignalP"/>
    </source>
</evidence>
<comment type="subcellular location">
    <subcellularLocation>
        <location evidence="1">Periplasm</location>
    </subcellularLocation>
</comment>